<dbReference type="PANTHER" id="PTHR43150:SF2">
    <property type="entry name" value="HYPERKINETIC, ISOFORM M"/>
    <property type="match status" value="1"/>
</dbReference>
<accession>A0A316YD67</accession>
<dbReference type="FunCoup" id="A0A316YD67">
    <property type="interactions" value="8"/>
</dbReference>
<dbReference type="GO" id="GO:0034220">
    <property type="term" value="P:monoatomic ion transmembrane transport"/>
    <property type="evidence" value="ECO:0007669"/>
    <property type="project" value="UniProtKB-KW"/>
</dbReference>
<keyword evidence="6" id="KW-1185">Reference proteome</keyword>
<evidence type="ECO:0000259" key="4">
    <source>
        <dbReference type="Pfam" id="PF00248"/>
    </source>
</evidence>
<proteinExistence type="inferred from homology"/>
<dbReference type="InParanoid" id="A0A316YD67"/>
<keyword evidence="5" id="KW-0406">Ion transport</keyword>
<dbReference type="Pfam" id="PF00248">
    <property type="entry name" value="Aldo_ket_red"/>
    <property type="match status" value="1"/>
</dbReference>
<reference evidence="5 6" key="1">
    <citation type="journal article" date="2018" name="Mol. Biol. Evol.">
        <title>Broad Genomic Sampling Reveals a Smut Pathogenic Ancestry of the Fungal Clade Ustilaginomycotina.</title>
        <authorList>
            <person name="Kijpornyongpan T."/>
            <person name="Mondo S.J."/>
            <person name="Barry K."/>
            <person name="Sandor L."/>
            <person name="Lee J."/>
            <person name="Lipzen A."/>
            <person name="Pangilinan J."/>
            <person name="LaButti K."/>
            <person name="Hainaut M."/>
            <person name="Henrissat B."/>
            <person name="Grigoriev I.V."/>
            <person name="Spatafora J.W."/>
            <person name="Aime M.C."/>
        </authorList>
    </citation>
    <scope>NUCLEOTIDE SEQUENCE [LARGE SCALE GENOMIC DNA]</scope>
    <source>
        <strain evidence="5 6">MCA 4198</strain>
    </source>
</reference>
<evidence type="ECO:0000256" key="1">
    <source>
        <dbReference type="ARBA" id="ARBA00006515"/>
    </source>
</evidence>
<dbReference type="EMBL" id="KZ819640">
    <property type="protein sequence ID" value="PWN87367.1"/>
    <property type="molecule type" value="Genomic_DNA"/>
</dbReference>
<keyword evidence="5" id="KW-0813">Transport</keyword>
<evidence type="ECO:0000256" key="2">
    <source>
        <dbReference type="ARBA" id="ARBA00022857"/>
    </source>
</evidence>
<evidence type="ECO:0000313" key="5">
    <source>
        <dbReference type="EMBL" id="PWN87367.1"/>
    </source>
</evidence>
<dbReference type="AlphaFoldDB" id="A0A316YD67"/>
<dbReference type="OrthoDB" id="1720422at2759"/>
<dbReference type="GeneID" id="37041284"/>
<organism evidence="5 6">
    <name type="scientific">Acaromyces ingoldii</name>
    <dbReference type="NCBI Taxonomy" id="215250"/>
    <lineage>
        <taxon>Eukaryota</taxon>
        <taxon>Fungi</taxon>
        <taxon>Dikarya</taxon>
        <taxon>Basidiomycota</taxon>
        <taxon>Ustilaginomycotina</taxon>
        <taxon>Exobasidiomycetes</taxon>
        <taxon>Exobasidiales</taxon>
        <taxon>Cryptobasidiaceae</taxon>
        <taxon>Acaromyces</taxon>
    </lineage>
</organism>
<dbReference type="PRINTS" id="PR01577">
    <property type="entry name" value="KCNABCHANNEL"/>
</dbReference>
<dbReference type="InterPro" id="IPR005399">
    <property type="entry name" value="K_chnl_volt-dep_bsu_KCNAB-rel"/>
</dbReference>
<gene>
    <name evidence="5" type="ORF">FA10DRAFT_245130</name>
</gene>
<dbReference type="InterPro" id="IPR023210">
    <property type="entry name" value="NADP_OxRdtase_dom"/>
</dbReference>
<dbReference type="Proteomes" id="UP000245768">
    <property type="component" value="Unassembled WGS sequence"/>
</dbReference>
<evidence type="ECO:0000313" key="6">
    <source>
        <dbReference type="Proteomes" id="UP000245768"/>
    </source>
</evidence>
<dbReference type="SUPFAM" id="SSF51430">
    <property type="entry name" value="NAD(P)-linked oxidoreductase"/>
    <property type="match status" value="1"/>
</dbReference>
<keyword evidence="3" id="KW-0560">Oxidoreductase</keyword>
<dbReference type="InterPro" id="IPR036812">
    <property type="entry name" value="NAD(P)_OxRdtase_dom_sf"/>
</dbReference>
<evidence type="ECO:0000256" key="3">
    <source>
        <dbReference type="ARBA" id="ARBA00023002"/>
    </source>
</evidence>
<keyword evidence="2" id="KW-0521">NADP</keyword>
<dbReference type="PANTHER" id="PTHR43150">
    <property type="entry name" value="HYPERKINETIC, ISOFORM M"/>
    <property type="match status" value="1"/>
</dbReference>
<dbReference type="STRING" id="215250.A0A316YD67"/>
<protein>
    <submittedName>
        <fullName evidence="5">Putative potassium channel beta subunit protein</fullName>
    </submittedName>
</protein>
<dbReference type="GO" id="GO:0016491">
    <property type="term" value="F:oxidoreductase activity"/>
    <property type="evidence" value="ECO:0007669"/>
    <property type="project" value="UniProtKB-KW"/>
</dbReference>
<comment type="similarity">
    <text evidence="1">Belongs to the shaker potassium channel beta subunit family.</text>
</comment>
<dbReference type="RefSeq" id="XP_025374565.1">
    <property type="nucleotide sequence ID" value="XM_025519368.1"/>
</dbReference>
<name>A0A316YD67_9BASI</name>
<dbReference type="Gene3D" id="3.20.20.100">
    <property type="entry name" value="NADP-dependent oxidoreductase domain"/>
    <property type="match status" value="1"/>
</dbReference>
<sequence>MSPPSPTMYEPKNMRFRQLGPSGLRVSLFSLGGWLTFGGSVDDEATKDIMRVAYEHGINTFDTAEVYANGACEVSMGRAIRDLQWNRSSLVLITKIFYGTGGKDPNATGLSRKHIIEGAQQSLQRAGLDYWDIIMAHSPDVTVPMVEVVKAFNHLIATGKCFYWGCSAWSAEQISEAYGIARELHLEPPLADQSQYSMLHREPVEKEYMPLYRKHGLGLTIWSPLAWGLLTGKYNDGIPKGSRFDLNADSTFDGAIQSLRSSEGMAKVEKVKRLTKVAEGLGCSMAVLALAWAAKNEHVSTVILGASRKEQVVENLKALDYIEKLTPDIMTEIDAVLANKPAPLPTFGRA</sequence>
<feature type="domain" description="NADP-dependent oxidoreductase" evidence="4">
    <location>
        <begin position="31"/>
        <end position="337"/>
    </location>
</feature>
<keyword evidence="5" id="KW-0407">Ion channel</keyword>